<dbReference type="InterPro" id="IPR032710">
    <property type="entry name" value="NTF2-like_dom_sf"/>
</dbReference>
<accession>A0ABT8T2A9</accession>
<feature type="domain" description="SnoaL-like" evidence="2">
    <location>
        <begin position="14"/>
        <end position="109"/>
    </location>
</feature>
<feature type="compositionally biased region" description="Polar residues" evidence="1">
    <location>
        <begin position="133"/>
        <end position="161"/>
    </location>
</feature>
<evidence type="ECO:0000313" key="4">
    <source>
        <dbReference type="Proteomes" id="UP001169006"/>
    </source>
</evidence>
<feature type="region of interest" description="Disordered" evidence="1">
    <location>
        <begin position="121"/>
        <end position="192"/>
    </location>
</feature>
<keyword evidence="4" id="KW-1185">Reference proteome</keyword>
<dbReference type="EMBL" id="JAUKWQ010000009">
    <property type="protein sequence ID" value="MDO1584675.1"/>
    <property type="molecule type" value="Genomic_DNA"/>
</dbReference>
<reference evidence="3" key="2">
    <citation type="submission" date="2023-07" db="EMBL/GenBank/DDBJ databases">
        <authorList>
            <person name="Sun H."/>
        </authorList>
    </citation>
    <scope>NUCLEOTIDE SEQUENCE</scope>
    <source>
        <strain evidence="3">05753</strain>
    </source>
</reference>
<proteinExistence type="predicted"/>
<evidence type="ECO:0000256" key="1">
    <source>
        <dbReference type="SAM" id="MobiDB-lite"/>
    </source>
</evidence>
<dbReference type="Gene3D" id="3.10.450.50">
    <property type="match status" value="1"/>
</dbReference>
<dbReference type="Pfam" id="PF12680">
    <property type="entry name" value="SnoaL_2"/>
    <property type="match status" value="1"/>
</dbReference>
<name>A0ABT8T2A9_9HYPH</name>
<reference evidence="3" key="1">
    <citation type="journal article" date="2015" name="Int. J. Syst. Evol. Microbiol.">
        <title>Rhizobium oryzicola sp. nov., potential plant-growth-promoting endophytic bacteria isolated from rice roots.</title>
        <authorList>
            <person name="Zhang X.X."/>
            <person name="Gao J.S."/>
            <person name="Cao Y.H."/>
            <person name="Sheirdil R.A."/>
            <person name="Wang X.C."/>
            <person name="Zhang L."/>
        </authorList>
    </citation>
    <scope>NUCLEOTIDE SEQUENCE</scope>
    <source>
        <strain evidence="3">05753</strain>
    </source>
</reference>
<dbReference type="InterPro" id="IPR037401">
    <property type="entry name" value="SnoaL-like"/>
</dbReference>
<protein>
    <submittedName>
        <fullName evidence="3">Nuclear transport factor 2 family protein</fullName>
    </submittedName>
</protein>
<organism evidence="3 4">
    <name type="scientific">Rhizobium oryzicola</name>
    <dbReference type="NCBI Taxonomy" id="1232668"/>
    <lineage>
        <taxon>Bacteria</taxon>
        <taxon>Pseudomonadati</taxon>
        <taxon>Pseudomonadota</taxon>
        <taxon>Alphaproteobacteria</taxon>
        <taxon>Hyphomicrobiales</taxon>
        <taxon>Rhizobiaceae</taxon>
        <taxon>Rhizobium/Agrobacterium group</taxon>
        <taxon>Rhizobium</taxon>
    </lineage>
</organism>
<dbReference type="Proteomes" id="UP001169006">
    <property type="component" value="Unassembled WGS sequence"/>
</dbReference>
<sequence>MPNMSETFIAALTRLETERDVDGIAALFAEAADISNPLVQHRHGEANGARRFWQTYAEAFEEIRSEFRAVRDEDNLTFLEWVSRGSLGGKAFTYGGVSVLEHRDGRITAFRSYFDTRRIPSAETRGGAGTGLVQISGQNAGSSDGQAPGQVSSQRQESKGSSLPADTPADGNSDLDRAQRDAAEQRASGGYN</sequence>
<dbReference type="SUPFAM" id="SSF54427">
    <property type="entry name" value="NTF2-like"/>
    <property type="match status" value="1"/>
</dbReference>
<comment type="caution">
    <text evidence="3">The sequence shown here is derived from an EMBL/GenBank/DDBJ whole genome shotgun (WGS) entry which is preliminary data.</text>
</comment>
<gene>
    <name evidence="3" type="ORF">Q2T52_21530</name>
</gene>
<feature type="compositionally biased region" description="Basic and acidic residues" evidence="1">
    <location>
        <begin position="174"/>
        <end position="184"/>
    </location>
</feature>
<evidence type="ECO:0000259" key="2">
    <source>
        <dbReference type="Pfam" id="PF12680"/>
    </source>
</evidence>
<evidence type="ECO:0000313" key="3">
    <source>
        <dbReference type="EMBL" id="MDO1584675.1"/>
    </source>
</evidence>
<dbReference type="RefSeq" id="WP_302078923.1">
    <property type="nucleotide sequence ID" value="NZ_JAUKWQ010000009.1"/>
</dbReference>